<keyword evidence="2" id="KW-0472">Membrane</keyword>
<dbReference type="InterPro" id="IPR036779">
    <property type="entry name" value="LysM_dom_sf"/>
</dbReference>
<dbReference type="Gene3D" id="3.10.350.10">
    <property type="entry name" value="LysM domain"/>
    <property type="match status" value="2"/>
</dbReference>
<dbReference type="PANTHER" id="PTHR34700">
    <property type="entry name" value="POTASSIUM BINDING PROTEIN KBP"/>
    <property type="match status" value="1"/>
</dbReference>
<dbReference type="EMBL" id="FQZG01000003">
    <property type="protein sequence ID" value="SHI30161.1"/>
    <property type="molecule type" value="Genomic_DNA"/>
</dbReference>
<feature type="region of interest" description="Disordered" evidence="1">
    <location>
        <begin position="301"/>
        <end position="387"/>
    </location>
</feature>
<feature type="region of interest" description="Disordered" evidence="1">
    <location>
        <begin position="126"/>
        <end position="153"/>
    </location>
</feature>
<dbReference type="CDD" id="cd00118">
    <property type="entry name" value="LysM"/>
    <property type="match status" value="2"/>
</dbReference>
<dbReference type="SMART" id="SM00257">
    <property type="entry name" value="LysM"/>
    <property type="match status" value="2"/>
</dbReference>
<dbReference type="PANTHER" id="PTHR34700:SF4">
    <property type="entry name" value="PHAGE-LIKE ELEMENT PBSX PROTEIN XKDP"/>
    <property type="match status" value="1"/>
</dbReference>
<feature type="transmembrane region" description="Helical" evidence="2">
    <location>
        <begin position="56"/>
        <end position="85"/>
    </location>
</feature>
<dbReference type="RefSeq" id="WP_073185253.1">
    <property type="nucleotide sequence ID" value="NZ_FQZG01000003.1"/>
</dbReference>
<sequence>MNPPPRHPRLVGLAAFVALVALLVGLPAVLLALGWGPTPSGLDGWWAALTSPDDGHLTVLILKGAAWVVWGLLALTILTETIAAIRGLEAPKLPGLRWSQAPARRLVTAALLLFIAVPATGIETASATPDSPSPVATATSTVIPGPSASAGTPSRATALVETATPRLTHTVKRGETLWSIAEHHLGSGSRYHEILKLNNDLLRGKAQFLRPGWVLTLPAAAQVHAGQASVASDRAYSRYTVVKGDTLSEIAQQHLDDAEAWPRIFEASRGIAQPDGRRLTDPDLILPGWHLLIPSAAEATPELPTFPEPERAEPAPPASHPVRDASVPPATATKTPVAERPPATGGAVPVPAAPSSAPAVPSPGASATAVSDMSSDARPVGEGSDRGAEAPAPWLLVGLTGAGGVLAAGLLAALRQRRRAQFRARRPGRTIQAPPPELVPVEKTVMTEGQAATPNLLTIDQALKLLAVSGEDRVAPPQLLAVQLLPGEVAVQLVEPVTLAHPWRPDPADGRRWLLATGPQEQAPTARCAYPQVVSVGLDDDGATWLVNLEQLGTISLTGDPTYAADFARYLAAEIAVNPWARQVQLDCIGIAREAVPLDPTRIRHHRLEDPTALDAPIAAARATVDKCADHDVTAAAGRVDDLGGDVWESWLVLVNGALSSSPLDRLLALVEDHPARNGTAVVMVADTEPIRGLGVRLTGQGRVLIPSLGLDQIANGLTPAEAKGCALLLAHADLLGDVEMPSDGDDGWREYVDAAGAIRDELVLPRDTDHDSEPGATVVPAPDAEVLDVAATTADDLQQLAPHVPDKVRTAVEAADPDLDAELSAWATGARPHLRLLGTIQARTGTTGTPTVVAKRKAFYTELLAFLVLHPQGVTIDQVVDAFGTDATQMRVHLSKVRGWLGVDPATGGQYLPEATKSPAGIARGMGVYQLVGVLADIDLFRRLRARGQARGADGLTDLQTALGLVTGEPFTGQRGRGWAWLADGVRIDQHMVCAVVDVAHTVTIAALHAGDLQAARAATETALLAAPYEDTPRLDLAAVVAAEGDQQAAECILRDDVSNRAEGADAPEDLPARTADLVSNPPWRRKERVA</sequence>
<evidence type="ECO:0000259" key="3">
    <source>
        <dbReference type="PROSITE" id="PS51782"/>
    </source>
</evidence>
<evidence type="ECO:0000313" key="5">
    <source>
        <dbReference type="Proteomes" id="UP000184512"/>
    </source>
</evidence>
<organism evidence="4 5">
    <name type="scientific">Tessaracoccus bendigoensis DSM 12906</name>
    <dbReference type="NCBI Taxonomy" id="1123357"/>
    <lineage>
        <taxon>Bacteria</taxon>
        <taxon>Bacillati</taxon>
        <taxon>Actinomycetota</taxon>
        <taxon>Actinomycetes</taxon>
        <taxon>Propionibacteriales</taxon>
        <taxon>Propionibacteriaceae</taxon>
        <taxon>Tessaracoccus</taxon>
    </lineage>
</organism>
<accession>A0A1M6A0W9</accession>
<feature type="transmembrane region" description="Helical" evidence="2">
    <location>
        <begin position="394"/>
        <end position="414"/>
    </location>
</feature>
<evidence type="ECO:0000256" key="1">
    <source>
        <dbReference type="SAM" id="MobiDB-lite"/>
    </source>
</evidence>
<reference evidence="4 5" key="1">
    <citation type="submission" date="2016-11" db="EMBL/GenBank/DDBJ databases">
        <authorList>
            <person name="Jaros S."/>
            <person name="Januszkiewicz K."/>
            <person name="Wedrychowicz H."/>
        </authorList>
    </citation>
    <scope>NUCLEOTIDE SEQUENCE [LARGE SCALE GENOMIC DNA]</scope>
    <source>
        <strain evidence="4 5">DSM 12906</strain>
    </source>
</reference>
<dbReference type="AlphaFoldDB" id="A0A1M6A0W9"/>
<name>A0A1M6A0W9_9ACTN</name>
<gene>
    <name evidence="4" type="ORF">SAMN02745244_00044</name>
</gene>
<keyword evidence="5" id="KW-1185">Reference proteome</keyword>
<dbReference type="Pfam" id="PF01476">
    <property type="entry name" value="LysM"/>
    <property type="match status" value="2"/>
</dbReference>
<feature type="compositionally biased region" description="Polar residues" evidence="1">
    <location>
        <begin position="126"/>
        <end position="142"/>
    </location>
</feature>
<feature type="domain" description="LysM" evidence="3">
    <location>
        <begin position="167"/>
        <end position="217"/>
    </location>
</feature>
<dbReference type="OrthoDB" id="8444614at2"/>
<dbReference type="STRING" id="1123357.SAMN02745244_00044"/>
<evidence type="ECO:0000256" key="2">
    <source>
        <dbReference type="SAM" id="Phobius"/>
    </source>
</evidence>
<feature type="compositionally biased region" description="Low complexity" evidence="1">
    <location>
        <begin position="341"/>
        <end position="371"/>
    </location>
</feature>
<dbReference type="InterPro" id="IPR018392">
    <property type="entry name" value="LysM"/>
</dbReference>
<dbReference type="Proteomes" id="UP000184512">
    <property type="component" value="Unassembled WGS sequence"/>
</dbReference>
<keyword evidence="2" id="KW-0812">Transmembrane</keyword>
<dbReference type="InterPro" id="IPR052196">
    <property type="entry name" value="Bact_Kbp"/>
</dbReference>
<evidence type="ECO:0000313" key="4">
    <source>
        <dbReference type="EMBL" id="SHI30161.1"/>
    </source>
</evidence>
<dbReference type="PROSITE" id="PS51782">
    <property type="entry name" value="LYSM"/>
    <property type="match status" value="1"/>
</dbReference>
<proteinExistence type="predicted"/>
<keyword evidence="2" id="KW-1133">Transmembrane helix</keyword>
<dbReference type="SUPFAM" id="SSF54106">
    <property type="entry name" value="LysM domain"/>
    <property type="match status" value="1"/>
</dbReference>
<feature type="region of interest" description="Disordered" evidence="1">
    <location>
        <begin position="1058"/>
        <end position="1092"/>
    </location>
</feature>
<protein>
    <submittedName>
        <fullName evidence="4">LysM domain-containing protein</fullName>
    </submittedName>
</protein>